<evidence type="ECO:0000256" key="6">
    <source>
        <dbReference type="SAM" id="MobiDB-lite"/>
    </source>
</evidence>
<feature type="non-terminal residue" evidence="8">
    <location>
        <position position="1"/>
    </location>
</feature>
<dbReference type="NCBIfam" id="TIGR00374">
    <property type="entry name" value="flippase-like domain"/>
    <property type="match status" value="1"/>
</dbReference>
<evidence type="ECO:0000256" key="7">
    <source>
        <dbReference type="SAM" id="Phobius"/>
    </source>
</evidence>
<evidence type="ECO:0000256" key="1">
    <source>
        <dbReference type="ARBA" id="ARBA00004651"/>
    </source>
</evidence>
<dbReference type="RefSeq" id="WP_379517522.1">
    <property type="nucleotide sequence ID" value="NZ_JBHSPA010000033.1"/>
</dbReference>
<organism evidence="8 9">
    <name type="scientific">Nonomuraea insulae</name>
    <dbReference type="NCBI Taxonomy" id="1616787"/>
    <lineage>
        <taxon>Bacteria</taxon>
        <taxon>Bacillati</taxon>
        <taxon>Actinomycetota</taxon>
        <taxon>Actinomycetes</taxon>
        <taxon>Streptosporangiales</taxon>
        <taxon>Streptosporangiaceae</taxon>
        <taxon>Nonomuraea</taxon>
    </lineage>
</organism>
<comment type="subcellular location">
    <subcellularLocation>
        <location evidence="1">Cell membrane</location>
        <topology evidence="1">Multi-pass membrane protein</topology>
    </subcellularLocation>
</comment>
<feature type="transmembrane region" description="Helical" evidence="7">
    <location>
        <begin position="20"/>
        <end position="40"/>
    </location>
</feature>
<evidence type="ECO:0000256" key="5">
    <source>
        <dbReference type="ARBA" id="ARBA00023136"/>
    </source>
</evidence>
<dbReference type="EMBL" id="JBHSPA010000033">
    <property type="protein sequence ID" value="MFC5828018.1"/>
    <property type="molecule type" value="Genomic_DNA"/>
</dbReference>
<dbReference type="InterPro" id="IPR022791">
    <property type="entry name" value="L-PG_synthase/AglD"/>
</dbReference>
<dbReference type="PANTHER" id="PTHR39087:SF2">
    <property type="entry name" value="UPF0104 MEMBRANE PROTEIN MJ1595"/>
    <property type="match status" value="1"/>
</dbReference>
<protein>
    <submittedName>
        <fullName evidence="8">YbhN family protein</fullName>
    </submittedName>
</protein>
<dbReference type="Proteomes" id="UP001596058">
    <property type="component" value="Unassembled WGS sequence"/>
</dbReference>
<dbReference type="PANTHER" id="PTHR39087">
    <property type="entry name" value="UPF0104 MEMBRANE PROTEIN MJ1595"/>
    <property type="match status" value="1"/>
</dbReference>
<evidence type="ECO:0000313" key="8">
    <source>
        <dbReference type="EMBL" id="MFC5828018.1"/>
    </source>
</evidence>
<feature type="transmembrane region" description="Helical" evidence="7">
    <location>
        <begin position="86"/>
        <end position="113"/>
    </location>
</feature>
<sequence>EQLRAARLTPAHAAAAATYALLNWLLDVACLAACVLAVGGRVGAAELLLAFCAGMAASSITLIPAGLGVIDSALILGLLAGGADTATAIAAVVLYRIISFGFVIGTGWILWLIMRRRESNDRDPRARSVGGDTRTPVSHHSPPGPGPAGAWTCSPTSSARRPWSRESVSAWPPRWMRLSRRLPRVTAVTLGRGAAPHRAGRS</sequence>
<evidence type="ECO:0000256" key="2">
    <source>
        <dbReference type="ARBA" id="ARBA00022475"/>
    </source>
</evidence>
<keyword evidence="2" id="KW-1003">Cell membrane</keyword>
<keyword evidence="5 7" id="KW-0472">Membrane</keyword>
<name>A0ABW1CUN7_9ACTN</name>
<keyword evidence="4 7" id="KW-1133">Transmembrane helix</keyword>
<keyword evidence="3 7" id="KW-0812">Transmembrane</keyword>
<evidence type="ECO:0000256" key="4">
    <source>
        <dbReference type="ARBA" id="ARBA00022989"/>
    </source>
</evidence>
<evidence type="ECO:0000313" key="9">
    <source>
        <dbReference type="Proteomes" id="UP001596058"/>
    </source>
</evidence>
<gene>
    <name evidence="8" type="ORF">ACFPZ3_29490</name>
</gene>
<feature type="region of interest" description="Disordered" evidence="6">
    <location>
        <begin position="122"/>
        <end position="167"/>
    </location>
</feature>
<keyword evidence="9" id="KW-1185">Reference proteome</keyword>
<reference evidence="9" key="1">
    <citation type="journal article" date="2019" name="Int. J. Syst. Evol. Microbiol.">
        <title>The Global Catalogue of Microorganisms (GCM) 10K type strain sequencing project: providing services to taxonomists for standard genome sequencing and annotation.</title>
        <authorList>
            <consortium name="The Broad Institute Genomics Platform"/>
            <consortium name="The Broad Institute Genome Sequencing Center for Infectious Disease"/>
            <person name="Wu L."/>
            <person name="Ma J."/>
        </authorList>
    </citation>
    <scope>NUCLEOTIDE SEQUENCE [LARGE SCALE GENOMIC DNA]</scope>
    <source>
        <strain evidence="9">CCUG 53903</strain>
    </source>
</reference>
<comment type="caution">
    <text evidence="8">The sequence shown here is derived from an EMBL/GenBank/DDBJ whole genome shotgun (WGS) entry which is preliminary data.</text>
</comment>
<evidence type="ECO:0000256" key="3">
    <source>
        <dbReference type="ARBA" id="ARBA00022692"/>
    </source>
</evidence>
<feature type="transmembrane region" description="Helical" evidence="7">
    <location>
        <begin position="47"/>
        <end position="80"/>
    </location>
</feature>
<accession>A0ABW1CUN7</accession>
<proteinExistence type="predicted"/>
<dbReference type="Pfam" id="PF03706">
    <property type="entry name" value="LPG_synthase_TM"/>
    <property type="match status" value="1"/>
</dbReference>